<keyword evidence="2" id="KW-1185">Reference proteome</keyword>
<dbReference type="WBParaSite" id="MBELARI_LOCUS17803">
    <property type="protein sequence ID" value="MBELARI_LOCUS17803"/>
    <property type="gene ID" value="MBELARI_LOCUS17803"/>
</dbReference>
<evidence type="ECO:0000313" key="3">
    <source>
        <dbReference type="WBParaSite" id="MBELARI_LOCUS17803"/>
    </source>
</evidence>
<name>A0AAF3EW63_9BILA</name>
<keyword evidence="1" id="KW-0472">Membrane</keyword>
<proteinExistence type="predicted"/>
<dbReference type="Proteomes" id="UP000887575">
    <property type="component" value="Unassembled WGS sequence"/>
</dbReference>
<evidence type="ECO:0000256" key="1">
    <source>
        <dbReference type="SAM" id="Phobius"/>
    </source>
</evidence>
<evidence type="ECO:0000313" key="2">
    <source>
        <dbReference type="Proteomes" id="UP000887575"/>
    </source>
</evidence>
<keyword evidence="1" id="KW-1133">Transmembrane helix</keyword>
<accession>A0AAF3EW63</accession>
<feature type="transmembrane region" description="Helical" evidence="1">
    <location>
        <begin position="6"/>
        <end position="28"/>
    </location>
</feature>
<protein>
    <submittedName>
        <fullName evidence="3">Uncharacterized protein</fullName>
    </submittedName>
</protein>
<reference evidence="3" key="1">
    <citation type="submission" date="2024-02" db="UniProtKB">
        <authorList>
            <consortium name="WormBaseParasite"/>
        </authorList>
    </citation>
    <scope>IDENTIFICATION</scope>
</reference>
<keyword evidence="1" id="KW-0812">Transmembrane</keyword>
<dbReference type="AlphaFoldDB" id="A0AAF3EW63"/>
<sequence>MDNESFRIFIFGLCILFGWMAVIVICASPQLFRDLLKRYLCCWFVDVEEKKNKEKIKIATARMLTARQSIMVSGIAGKPTEIMIGHAMGQIHTIDEESRAGTVAPEDGDEADAEITALRPSIS</sequence>
<organism evidence="2 3">
    <name type="scientific">Mesorhabditis belari</name>
    <dbReference type="NCBI Taxonomy" id="2138241"/>
    <lineage>
        <taxon>Eukaryota</taxon>
        <taxon>Metazoa</taxon>
        <taxon>Ecdysozoa</taxon>
        <taxon>Nematoda</taxon>
        <taxon>Chromadorea</taxon>
        <taxon>Rhabditida</taxon>
        <taxon>Rhabditina</taxon>
        <taxon>Rhabditomorpha</taxon>
        <taxon>Rhabditoidea</taxon>
        <taxon>Rhabditidae</taxon>
        <taxon>Mesorhabditinae</taxon>
        <taxon>Mesorhabditis</taxon>
    </lineage>
</organism>